<gene>
    <name evidence="1" type="ORF">BLX24_01195</name>
</gene>
<organism evidence="1 2">
    <name type="scientific">Arsenicibacter rosenii</name>
    <dbReference type="NCBI Taxonomy" id="1750698"/>
    <lineage>
        <taxon>Bacteria</taxon>
        <taxon>Pseudomonadati</taxon>
        <taxon>Bacteroidota</taxon>
        <taxon>Cytophagia</taxon>
        <taxon>Cytophagales</taxon>
        <taxon>Spirosomataceae</taxon>
        <taxon>Arsenicibacter</taxon>
    </lineage>
</organism>
<sequence length="187" mass="20063">MMACGVLPGMGQPQPQGTLKNWPLTIQAGFHVLAMPLQQLDGAFANPGLSLGTELKIGRKGTFVQSVQAGFYRNLYAGDGAFVWTQTGWQPHVGPVYLGLKAGLGWQYSFHPNKTLAFEGGEWRGSNSAGKGMLCIPLGATLGLNYTKAIAPFIGYQFIVLTNYNPSVPLVPTQQLQAGLRIQLNGL</sequence>
<protein>
    <recommendedName>
        <fullName evidence="3">Outer membrane protein beta-barrel domain-containing protein</fullName>
    </recommendedName>
</protein>
<evidence type="ECO:0000313" key="2">
    <source>
        <dbReference type="Proteomes" id="UP000181790"/>
    </source>
</evidence>
<name>A0A1S2VS49_9BACT</name>
<dbReference type="AlphaFoldDB" id="A0A1S2VS49"/>
<proteinExistence type="predicted"/>
<evidence type="ECO:0008006" key="3">
    <source>
        <dbReference type="Google" id="ProtNLM"/>
    </source>
</evidence>
<evidence type="ECO:0000313" key="1">
    <source>
        <dbReference type="EMBL" id="OIN60748.1"/>
    </source>
</evidence>
<dbReference type="Proteomes" id="UP000181790">
    <property type="component" value="Unassembled WGS sequence"/>
</dbReference>
<reference evidence="1 2" key="1">
    <citation type="submission" date="2016-10" db="EMBL/GenBank/DDBJ databases">
        <title>Arsenicibacter rosenii gen. nov., sp. nov., an efficient arsenic-methylating bacterium isolated from an arsenic-contaminated paddy soil.</title>
        <authorList>
            <person name="Huang K."/>
        </authorList>
    </citation>
    <scope>NUCLEOTIDE SEQUENCE [LARGE SCALE GENOMIC DNA]</scope>
    <source>
        <strain evidence="1 2">SM-1</strain>
    </source>
</reference>
<keyword evidence="2" id="KW-1185">Reference proteome</keyword>
<dbReference type="EMBL" id="MORL01000001">
    <property type="protein sequence ID" value="OIN60748.1"/>
    <property type="molecule type" value="Genomic_DNA"/>
</dbReference>
<accession>A0A1S2VS49</accession>
<comment type="caution">
    <text evidence="1">The sequence shown here is derived from an EMBL/GenBank/DDBJ whole genome shotgun (WGS) entry which is preliminary data.</text>
</comment>